<accession>A0A0F9F228</accession>
<sequence>MTKIIAICLALALSGCANMTPGQKTAIVIVGTVAVAAIVISSKDDKAPAPPCRTSSGVLAGGVITWGCL</sequence>
<gene>
    <name evidence="1" type="ORF">LCGC14_2358720</name>
</gene>
<name>A0A0F9F228_9ZZZZ</name>
<dbReference type="EMBL" id="LAZR01034498">
    <property type="protein sequence ID" value="KKL45132.1"/>
    <property type="molecule type" value="Genomic_DNA"/>
</dbReference>
<dbReference type="PROSITE" id="PS51257">
    <property type="entry name" value="PROKAR_LIPOPROTEIN"/>
    <property type="match status" value="1"/>
</dbReference>
<reference evidence="1" key="1">
    <citation type="journal article" date="2015" name="Nature">
        <title>Complex archaea that bridge the gap between prokaryotes and eukaryotes.</title>
        <authorList>
            <person name="Spang A."/>
            <person name="Saw J.H."/>
            <person name="Jorgensen S.L."/>
            <person name="Zaremba-Niedzwiedzka K."/>
            <person name="Martijn J."/>
            <person name="Lind A.E."/>
            <person name="van Eijk R."/>
            <person name="Schleper C."/>
            <person name="Guy L."/>
            <person name="Ettema T.J."/>
        </authorList>
    </citation>
    <scope>NUCLEOTIDE SEQUENCE</scope>
</reference>
<comment type="caution">
    <text evidence="1">The sequence shown here is derived from an EMBL/GenBank/DDBJ whole genome shotgun (WGS) entry which is preliminary data.</text>
</comment>
<organism evidence="1">
    <name type="scientific">marine sediment metagenome</name>
    <dbReference type="NCBI Taxonomy" id="412755"/>
    <lineage>
        <taxon>unclassified sequences</taxon>
        <taxon>metagenomes</taxon>
        <taxon>ecological metagenomes</taxon>
    </lineage>
</organism>
<evidence type="ECO:0000313" key="1">
    <source>
        <dbReference type="EMBL" id="KKL45132.1"/>
    </source>
</evidence>
<protein>
    <submittedName>
        <fullName evidence="1">Uncharacterized protein</fullName>
    </submittedName>
</protein>
<dbReference type="AlphaFoldDB" id="A0A0F9F228"/>
<proteinExistence type="predicted"/>